<protein>
    <submittedName>
        <fullName evidence="2">Uncharacterized protein</fullName>
    </submittedName>
</protein>
<sequence length="97" mass="11681">MNFTTYYCSLKHHLHTLAWAWLYLLLLFKWISLWEVANLYFLWPHNCTMPLRALEEANAFHSAVQYSTCIRKRYQDLFLLLQRYLATTASHNIIILT</sequence>
<name>A0A0A9DQ85_ARUDO</name>
<keyword evidence="1" id="KW-0812">Transmembrane</keyword>
<keyword evidence="1" id="KW-0472">Membrane</keyword>
<keyword evidence="1" id="KW-1133">Transmembrane helix</keyword>
<organism evidence="2">
    <name type="scientific">Arundo donax</name>
    <name type="common">Giant reed</name>
    <name type="synonym">Donax arundinaceus</name>
    <dbReference type="NCBI Taxonomy" id="35708"/>
    <lineage>
        <taxon>Eukaryota</taxon>
        <taxon>Viridiplantae</taxon>
        <taxon>Streptophyta</taxon>
        <taxon>Embryophyta</taxon>
        <taxon>Tracheophyta</taxon>
        <taxon>Spermatophyta</taxon>
        <taxon>Magnoliopsida</taxon>
        <taxon>Liliopsida</taxon>
        <taxon>Poales</taxon>
        <taxon>Poaceae</taxon>
        <taxon>PACMAD clade</taxon>
        <taxon>Arundinoideae</taxon>
        <taxon>Arundineae</taxon>
        <taxon>Arundo</taxon>
    </lineage>
</organism>
<feature type="transmembrane region" description="Helical" evidence="1">
    <location>
        <begin position="20"/>
        <end position="43"/>
    </location>
</feature>
<dbReference type="AlphaFoldDB" id="A0A0A9DQ85"/>
<evidence type="ECO:0000313" key="2">
    <source>
        <dbReference type="EMBL" id="JAD90724.1"/>
    </source>
</evidence>
<proteinExistence type="predicted"/>
<accession>A0A0A9DQ85</accession>
<reference evidence="2" key="2">
    <citation type="journal article" date="2015" name="Data Brief">
        <title>Shoot transcriptome of the giant reed, Arundo donax.</title>
        <authorList>
            <person name="Barrero R.A."/>
            <person name="Guerrero F.D."/>
            <person name="Moolhuijzen P."/>
            <person name="Goolsby J.A."/>
            <person name="Tidwell J."/>
            <person name="Bellgard S.E."/>
            <person name="Bellgard M.I."/>
        </authorList>
    </citation>
    <scope>NUCLEOTIDE SEQUENCE</scope>
    <source>
        <tissue evidence="2">Shoot tissue taken approximately 20 cm above the soil surface</tissue>
    </source>
</reference>
<evidence type="ECO:0000256" key="1">
    <source>
        <dbReference type="SAM" id="Phobius"/>
    </source>
</evidence>
<reference evidence="2" key="1">
    <citation type="submission" date="2014-09" db="EMBL/GenBank/DDBJ databases">
        <authorList>
            <person name="Magalhaes I.L.F."/>
            <person name="Oliveira U."/>
            <person name="Santos F.R."/>
            <person name="Vidigal T.H.D.A."/>
            <person name="Brescovit A.D."/>
            <person name="Santos A.J."/>
        </authorList>
    </citation>
    <scope>NUCLEOTIDE SEQUENCE</scope>
    <source>
        <tissue evidence="2">Shoot tissue taken approximately 20 cm above the soil surface</tissue>
    </source>
</reference>
<dbReference type="EMBL" id="GBRH01207171">
    <property type="protein sequence ID" value="JAD90724.1"/>
    <property type="molecule type" value="Transcribed_RNA"/>
</dbReference>